<keyword evidence="2" id="KW-0547">Nucleotide-binding</keyword>
<protein>
    <submittedName>
        <fullName evidence="5">ABC transporter ATP-binding protein</fullName>
    </submittedName>
</protein>
<feature type="domain" description="ABC transporter" evidence="4">
    <location>
        <begin position="1"/>
        <end position="229"/>
    </location>
</feature>
<dbReference type="Gene3D" id="3.40.50.300">
    <property type="entry name" value="P-loop containing nucleotide triphosphate hydrolases"/>
    <property type="match status" value="1"/>
</dbReference>
<dbReference type="PANTHER" id="PTHR42939">
    <property type="entry name" value="ABC TRANSPORTER ATP-BINDING PROTEIN ALBC-RELATED"/>
    <property type="match status" value="1"/>
</dbReference>
<evidence type="ECO:0000313" key="5">
    <source>
        <dbReference type="EMBL" id="MSS16093.1"/>
    </source>
</evidence>
<dbReference type="InterPro" id="IPR027417">
    <property type="entry name" value="P-loop_NTPase"/>
</dbReference>
<dbReference type="EMBL" id="VULZ01000022">
    <property type="protein sequence ID" value="MSS16093.1"/>
    <property type="molecule type" value="Genomic_DNA"/>
</dbReference>
<dbReference type="GO" id="GO:0005524">
    <property type="term" value="F:ATP binding"/>
    <property type="evidence" value="ECO:0007669"/>
    <property type="project" value="UniProtKB-KW"/>
</dbReference>
<sequence>MNAIEVRNVCKAYQNFQLDHVSLTLPEGTILGLVGENGAGKTTLIRLILDLARKDVGEIQVYGKDDAMSVPSFRNEVGVVLDEVSLPPVMKAAEIGKMMGMIYSAWDQVVYDGLLSGLKIPQDKCFKDFSRGNKMKLGIACALSHHPKILILDEATSGLDPVVRDELLDILLDFTRDESHAILMSSHIVSDLEKACDYIAFLHEGKLLLSEEKDRLLEMYGKLVCSREDFEKISPEDIIGKRDTGYGMQCIVKRTDVTRGLNLQPVGIEELFVVMVKGDLA</sequence>
<accession>A0A6L5X9Y7</accession>
<keyword evidence="6" id="KW-1185">Reference proteome</keyword>
<name>A0A6L5X9Y7_9FIRM</name>
<keyword evidence="1" id="KW-0813">Transport</keyword>
<keyword evidence="3 5" id="KW-0067">ATP-binding</keyword>
<dbReference type="GO" id="GO:0016887">
    <property type="term" value="F:ATP hydrolysis activity"/>
    <property type="evidence" value="ECO:0007669"/>
    <property type="project" value="InterPro"/>
</dbReference>
<evidence type="ECO:0000259" key="4">
    <source>
        <dbReference type="PROSITE" id="PS50893"/>
    </source>
</evidence>
<proteinExistence type="predicted"/>
<reference evidence="5 6" key="1">
    <citation type="submission" date="2019-08" db="EMBL/GenBank/DDBJ databases">
        <title>In-depth cultivation of the pig gut microbiome towards novel bacterial diversity and tailored functional studies.</title>
        <authorList>
            <person name="Wylensek D."/>
            <person name="Hitch T.C.A."/>
            <person name="Clavel T."/>
        </authorList>
    </citation>
    <scope>NUCLEOTIDE SEQUENCE [LARGE SCALE GENOMIC DNA]</scope>
    <source>
        <strain evidence="5 6">Oil+RF-744-WCA-WT-11</strain>
    </source>
</reference>
<dbReference type="SMART" id="SM00382">
    <property type="entry name" value="AAA"/>
    <property type="match status" value="1"/>
</dbReference>
<dbReference type="PROSITE" id="PS50893">
    <property type="entry name" value="ABC_TRANSPORTER_2"/>
    <property type="match status" value="1"/>
</dbReference>
<dbReference type="InterPro" id="IPR051782">
    <property type="entry name" value="ABC_Transporter_VariousFunc"/>
</dbReference>
<dbReference type="InterPro" id="IPR003439">
    <property type="entry name" value="ABC_transporter-like_ATP-bd"/>
</dbReference>
<organism evidence="5 6">
    <name type="scientific">Porcincola intestinalis</name>
    <dbReference type="NCBI Taxonomy" id="2606632"/>
    <lineage>
        <taxon>Bacteria</taxon>
        <taxon>Bacillati</taxon>
        <taxon>Bacillota</taxon>
        <taxon>Clostridia</taxon>
        <taxon>Lachnospirales</taxon>
        <taxon>Lachnospiraceae</taxon>
        <taxon>Porcincola</taxon>
    </lineage>
</organism>
<dbReference type="PANTHER" id="PTHR42939:SF3">
    <property type="entry name" value="ABC TRANSPORTER ATP-BINDING COMPONENT"/>
    <property type="match status" value="1"/>
</dbReference>
<dbReference type="SUPFAM" id="SSF52540">
    <property type="entry name" value="P-loop containing nucleoside triphosphate hydrolases"/>
    <property type="match status" value="1"/>
</dbReference>
<evidence type="ECO:0000313" key="6">
    <source>
        <dbReference type="Proteomes" id="UP000481852"/>
    </source>
</evidence>
<evidence type="ECO:0000256" key="2">
    <source>
        <dbReference type="ARBA" id="ARBA00022741"/>
    </source>
</evidence>
<comment type="caution">
    <text evidence="5">The sequence shown here is derived from an EMBL/GenBank/DDBJ whole genome shotgun (WGS) entry which is preliminary data.</text>
</comment>
<evidence type="ECO:0000256" key="1">
    <source>
        <dbReference type="ARBA" id="ARBA00022448"/>
    </source>
</evidence>
<dbReference type="Proteomes" id="UP000481852">
    <property type="component" value="Unassembled WGS sequence"/>
</dbReference>
<dbReference type="RefSeq" id="WP_154527520.1">
    <property type="nucleotide sequence ID" value="NZ_VULZ01000022.1"/>
</dbReference>
<evidence type="ECO:0000256" key="3">
    <source>
        <dbReference type="ARBA" id="ARBA00022840"/>
    </source>
</evidence>
<dbReference type="Pfam" id="PF00005">
    <property type="entry name" value="ABC_tran"/>
    <property type="match status" value="1"/>
</dbReference>
<dbReference type="AlphaFoldDB" id="A0A6L5X9Y7"/>
<gene>
    <name evidence="5" type="ORF">FYJ35_13860</name>
</gene>
<dbReference type="CDD" id="cd03230">
    <property type="entry name" value="ABC_DR_subfamily_A"/>
    <property type="match status" value="1"/>
</dbReference>
<dbReference type="InterPro" id="IPR003593">
    <property type="entry name" value="AAA+_ATPase"/>
</dbReference>